<feature type="compositionally biased region" description="Basic residues" evidence="4">
    <location>
        <begin position="470"/>
        <end position="481"/>
    </location>
</feature>
<evidence type="ECO:0000313" key="7">
    <source>
        <dbReference type="Proteomes" id="UP001313282"/>
    </source>
</evidence>
<evidence type="ECO:0000259" key="5">
    <source>
        <dbReference type="Pfam" id="PF22939"/>
    </source>
</evidence>
<name>A0AAN8RFW5_9PEZI</name>
<dbReference type="InterPro" id="IPR002110">
    <property type="entry name" value="Ankyrin_rpt"/>
</dbReference>
<organism evidence="6 7">
    <name type="scientific">Orbilia javanica</name>
    <dbReference type="NCBI Taxonomy" id="47235"/>
    <lineage>
        <taxon>Eukaryota</taxon>
        <taxon>Fungi</taxon>
        <taxon>Dikarya</taxon>
        <taxon>Ascomycota</taxon>
        <taxon>Pezizomycotina</taxon>
        <taxon>Orbiliomycetes</taxon>
        <taxon>Orbiliales</taxon>
        <taxon>Orbiliaceae</taxon>
        <taxon>Orbilia</taxon>
    </lineage>
</organism>
<dbReference type="PANTHER" id="PTHR24171">
    <property type="entry name" value="ANKYRIN REPEAT DOMAIN-CONTAINING PROTEIN 39-RELATED"/>
    <property type="match status" value="1"/>
</dbReference>
<dbReference type="PROSITE" id="PS50297">
    <property type="entry name" value="ANK_REP_REGION"/>
    <property type="match status" value="2"/>
</dbReference>
<accession>A0AAN8RFW5</accession>
<keyword evidence="1" id="KW-0677">Repeat</keyword>
<protein>
    <recommendedName>
        <fullName evidence="5">GPI inositol-deacylase winged helix domain-containing protein</fullName>
    </recommendedName>
</protein>
<dbReference type="GO" id="GO:0004842">
    <property type="term" value="F:ubiquitin-protein transferase activity"/>
    <property type="evidence" value="ECO:0007669"/>
    <property type="project" value="TreeGrafter"/>
</dbReference>
<sequence length="503" mass="56860">MILSKSSNVEEAKKLLQIVIAAARPLTLEEMSLALALKDEHQSYRDLDLKPERFREYVRDLCGLFVIINSKIYLLHQTVKEFLVQNDLENPTKCDLKWKHSIQLPDSHKALAEICIQHLLFAEFEADPLTENATLSQYIGTHVFLDYSANHWTTHVHKSQIKPEGIRDFLRLCESSKRCRTWFRVYWMSTNTEFPENFTALMIASYFGLTAGVIRLLEKDFNHEIDLDSKDNTYGRSALSWAAGNGFDCVVELLVGGIGGRWKDISLPFRRGAQVDSADRYHRTPLVYAVWNGHAAVVDILLRAGARIDSRDDIGGTPLVYAICSGHHDIEELVSRKGTKINLGDDKITELLFSAARKGYAPIVKLLFETSKVDPDLKDRDGWTLLSHGVEGNSVSTVQFLLDNGAKTDYTYTITPLSRAAEKDNHAIVKLLLENGAQPDLEDGDGQKPLSRTRNSEIVQLLESYCTRKRDSRPRSPKRPRFVPVEPRFDGGPTMTNTLTLQD</sequence>
<gene>
    <name evidence="6" type="ORF">TWF718_000443</name>
</gene>
<feature type="repeat" description="ANK" evidence="3">
    <location>
        <begin position="314"/>
        <end position="346"/>
    </location>
</feature>
<feature type="domain" description="GPI inositol-deacylase winged helix" evidence="5">
    <location>
        <begin position="10"/>
        <end position="89"/>
    </location>
</feature>
<dbReference type="AlphaFoldDB" id="A0AAN8RFW5"/>
<dbReference type="InterPro" id="IPR036770">
    <property type="entry name" value="Ankyrin_rpt-contain_sf"/>
</dbReference>
<dbReference type="SMART" id="SM00248">
    <property type="entry name" value="ANK"/>
    <property type="match status" value="7"/>
</dbReference>
<feature type="compositionally biased region" description="Polar residues" evidence="4">
    <location>
        <begin position="494"/>
        <end position="503"/>
    </location>
</feature>
<dbReference type="Proteomes" id="UP001313282">
    <property type="component" value="Unassembled WGS sequence"/>
</dbReference>
<evidence type="ECO:0000256" key="2">
    <source>
        <dbReference type="ARBA" id="ARBA00023043"/>
    </source>
</evidence>
<dbReference type="Gene3D" id="1.25.40.20">
    <property type="entry name" value="Ankyrin repeat-containing domain"/>
    <property type="match status" value="2"/>
</dbReference>
<dbReference type="PANTHER" id="PTHR24171:SF8">
    <property type="entry name" value="BRCA1-ASSOCIATED RING DOMAIN PROTEIN 1"/>
    <property type="match status" value="1"/>
</dbReference>
<feature type="region of interest" description="Disordered" evidence="4">
    <location>
        <begin position="467"/>
        <end position="503"/>
    </location>
</feature>
<proteinExistence type="predicted"/>
<dbReference type="InterPro" id="IPR054471">
    <property type="entry name" value="GPIID_WHD"/>
</dbReference>
<reference evidence="6 7" key="1">
    <citation type="submission" date="2019-10" db="EMBL/GenBank/DDBJ databases">
        <authorList>
            <person name="Palmer J.M."/>
        </authorList>
    </citation>
    <scope>NUCLEOTIDE SEQUENCE [LARGE SCALE GENOMIC DNA]</scope>
    <source>
        <strain evidence="6 7">TWF718</strain>
    </source>
</reference>
<feature type="repeat" description="ANK" evidence="3">
    <location>
        <begin position="412"/>
        <end position="444"/>
    </location>
</feature>
<keyword evidence="7" id="KW-1185">Reference proteome</keyword>
<evidence type="ECO:0000256" key="3">
    <source>
        <dbReference type="PROSITE-ProRule" id="PRU00023"/>
    </source>
</evidence>
<dbReference type="Pfam" id="PF12796">
    <property type="entry name" value="Ank_2"/>
    <property type="match status" value="2"/>
</dbReference>
<feature type="repeat" description="ANK" evidence="3">
    <location>
        <begin position="281"/>
        <end position="313"/>
    </location>
</feature>
<dbReference type="EMBL" id="JAVHNR010000001">
    <property type="protein sequence ID" value="KAK6356069.1"/>
    <property type="molecule type" value="Genomic_DNA"/>
</dbReference>
<comment type="caution">
    <text evidence="6">The sequence shown here is derived from an EMBL/GenBank/DDBJ whole genome shotgun (WGS) entry which is preliminary data.</text>
</comment>
<evidence type="ECO:0000256" key="4">
    <source>
        <dbReference type="SAM" id="MobiDB-lite"/>
    </source>
</evidence>
<dbReference type="PROSITE" id="PS50088">
    <property type="entry name" value="ANK_REPEAT"/>
    <property type="match status" value="3"/>
</dbReference>
<dbReference type="GO" id="GO:0085020">
    <property type="term" value="P:protein K6-linked ubiquitination"/>
    <property type="evidence" value="ECO:0007669"/>
    <property type="project" value="TreeGrafter"/>
</dbReference>
<keyword evidence="2 3" id="KW-0040">ANK repeat</keyword>
<dbReference type="Pfam" id="PF22939">
    <property type="entry name" value="WHD_GPIID"/>
    <property type="match status" value="1"/>
</dbReference>
<evidence type="ECO:0000256" key="1">
    <source>
        <dbReference type="ARBA" id="ARBA00022737"/>
    </source>
</evidence>
<evidence type="ECO:0000313" key="6">
    <source>
        <dbReference type="EMBL" id="KAK6356069.1"/>
    </source>
</evidence>
<dbReference type="SUPFAM" id="SSF48403">
    <property type="entry name" value="Ankyrin repeat"/>
    <property type="match status" value="1"/>
</dbReference>